<dbReference type="Pfam" id="PF10294">
    <property type="entry name" value="Methyltransf_16"/>
    <property type="match status" value="1"/>
</dbReference>
<dbReference type="EMBL" id="KN824878">
    <property type="protein sequence ID" value="KIK98850.1"/>
    <property type="molecule type" value="Genomic_DNA"/>
</dbReference>
<protein>
    <submittedName>
        <fullName evidence="1">Uncharacterized protein</fullName>
    </submittedName>
</protein>
<dbReference type="InterPro" id="IPR019410">
    <property type="entry name" value="Methyltransf_16"/>
</dbReference>
<dbReference type="GO" id="GO:0008757">
    <property type="term" value="F:S-adenosylmethionine-dependent methyltransferase activity"/>
    <property type="evidence" value="ECO:0007669"/>
    <property type="project" value="UniProtKB-ARBA"/>
</dbReference>
<reference evidence="1 2" key="1">
    <citation type="submission" date="2014-04" db="EMBL/GenBank/DDBJ databases">
        <authorList>
            <consortium name="DOE Joint Genome Institute"/>
            <person name="Kuo A."/>
            <person name="Kohler A."/>
            <person name="Jargeat P."/>
            <person name="Nagy L.G."/>
            <person name="Floudas D."/>
            <person name="Copeland A."/>
            <person name="Barry K.W."/>
            <person name="Cichocki N."/>
            <person name="Veneault-Fourrey C."/>
            <person name="LaButti K."/>
            <person name="Lindquist E.A."/>
            <person name="Lipzen A."/>
            <person name="Lundell T."/>
            <person name="Morin E."/>
            <person name="Murat C."/>
            <person name="Sun H."/>
            <person name="Tunlid A."/>
            <person name="Henrissat B."/>
            <person name="Grigoriev I.V."/>
            <person name="Hibbett D.S."/>
            <person name="Martin F."/>
            <person name="Nordberg H.P."/>
            <person name="Cantor M.N."/>
            <person name="Hua S.X."/>
        </authorList>
    </citation>
    <scope>NUCLEOTIDE SEQUENCE [LARGE SCALE GENOMIC DNA]</scope>
    <source>
        <strain evidence="1 2">Ve08.2h10</strain>
    </source>
</reference>
<dbReference type="Gene3D" id="3.40.50.150">
    <property type="entry name" value="Vaccinia Virus protein VP39"/>
    <property type="match status" value="1"/>
</dbReference>
<dbReference type="InterPro" id="IPR029063">
    <property type="entry name" value="SAM-dependent_MTases_sf"/>
</dbReference>
<gene>
    <name evidence="1" type="ORF">PAXRUDRAFT_823400</name>
</gene>
<name>A0A0D0EC69_9AGAM</name>
<dbReference type="Proteomes" id="UP000054538">
    <property type="component" value="Unassembled WGS sequence"/>
</dbReference>
<dbReference type="InParanoid" id="A0A0D0EC69"/>
<dbReference type="SUPFAM" id="SSF53335">
    <property type="entry name" value="S-adenosyl-L-methionine-dependent methyltransferases"/>
    <property type="match status" value="1"/>
</dbReference>
<dbReference type="AlphaFoldDB" id="A0A0D0EC69"/>
<accession>A0A0D0EC69</accession>
<evidence type="ECO:0000313" key="2">
    <source>
        <dbReference type="Proteomes" id="UP000054538"/>
    </source>
</evidence>
<dbReference type="PANTHER" id="PTHR14614:SF162">
    <property type="entry name" value="EXPRESSED PROTEIN"/>
    <property type="match status" value="1"/>
</dbReference>
<reference evidence="2" key="2">
    <citation type="submission" date="2015-01" db="EMBL/GenBank/DDBJ databases">
        <title>Evolutionary Origins and Diversification of the Mycorrhizal Mutualists.</title>
        <authorList>
            <consortium name="DOE Joint Genome Institute"/>
            <consortium name="Mycorrhizal Genomics Consortium"/>
            <person name="Kohler A."/>
            <person name="Kuo A."/>
            <person name="Nagy L.G."/>
            <person name="Floudas D."/>
            <person name="Copeland A."/>
            <person name="Barry K.W."/>
            <person name="Cichocki N."/>
            <person name="Veneault-Fourrey C."/>
            <person name="LaButti K."/>
            <person name="Lindquist E.A."/>
            <person name="Lipzen A."/>
            <person name="Lundell T."/>
            <person name="Morin E."/>
            <person name="Murat C."/>
            <person name="Riley R."/>
            <person name="Ohm R."/>
            <person name="Sun H."/>
            <person name="Tunlid A."/>
            <person name="Henrissat B."/>
            <person name="Grigoriev I.V."/>
            <person name="Hibbett D.S."/>
            <person name="Martin F."/>
        </authorList>
    </citation>
    <scope>NUCLEOTIDE SEQUENCE [LARGE SCALE GENOMIC DNA]</scope>
    <source>
        <strain evidence="2">Ve08.2h10</strain>
    </source>
</reference>
<dbReference type="GO" id="GO:0005737">
    <property type="term" value="C:cytoplasm"/>
    <property type="evidence" value="ECO:0007669"/>
    <property type="project" value="TreeGrafter"/>
</dbReference>
<evidence type="ECO:0000313" key="1">
    <source>
        <dbReference type="EMBL" id="KIK98850.1"/>
    </source>
</evidence>
<sequence length="278" mass="30392">MSDALHGRSLPAHHTKHLPTLTYTCNGHTFHLGQSDDGISNGTALWLGGQVLSAYTVDELKGSRVRARAGEQRRPRAVELGSGIGLTALVLCSLGYDVLATDTAHVCDSVLRRNIAANLQHLPSGAGTIQVRVLDWNIDSDRWQWDHPTRITLAENSSHQGGTTEHLLGPPFDLIISSDTLYDASLVDPFFRTVRALSAFSFPGQSLTPPLFLLALERRDPQLINNALSRAPVSLTRVPTKKLRKALERAGMLWDAVDWEGVEVWRGSLSTSPGRNPV</sequence>
<dbReference type="PANTHER" id="PTHR14614">
    <property type="entry name" value="HEPATOCELLULAR CARCINOMA-ASSOCIATED ANTIGEN"/>
    <property type="match status" value="1"/>
</dbReference>
<dbReference type="HOGENOM" id="CLU_089365_0_0_1"/>
<dbReference type="OrthoDB" id="194386at2759"/>
<dbReference type="STRING" id="930991.A0A0D0EC69"/>
<organism evidence="1 2">
    <name type="scientific">Paxillus rubicundulus Ve08.2h10</name>
    <dbReference type="NCBI Taxonomy" id="930991"/>
    <lineage>
        <taxon>Eukaryota</taxon>
        <taxon>Fungi</taxon>
        <taxon>Dikarya</taxon>
        <taxon>Basidiomycota</taxon>
        <taxon>Agaricomycotina</taxon>
        <taxon>Agaricomycetes</taxon>
        <taxon>Agaricomycetidae</taxon>
        <taxon>Boletales</taxon>
        <taxon>Paxilineae</taxon>
        <taxon>Paxillaceae</taxon>
        <taxon>Paxillus</taxon>
    </lineage>
</organism>
<dbReference type="GO" id="GO:0005634">
    <property type="term" value="C:nucleus"/>
    <property type="evidence" value="ECO:0007669"/>
    <property type="project" value="TreeGrafter"/>
</dbReference>
<keyword evidence="2" id="KW-1185">Reference proteome</keyword>
<proteinExistence type="predicted"/>